<dbReference type="AlphaFoldDB" id="A0A8J6B4E1"/>
<gene>
    <name evidence="1" type="ORF">J8273_5899</name>
</gene>
<evidence type="ECO:0000313" key="2">
    <source>
        <dbReference type="Proteomes" id="UP000717585"/>
    </source>
</evidence>
<organism evidence="1 2">
    <name type="scientific">Carpediemonas membranifera</name>
    <dbReference type="NCBI Taxonomy" id="201153"/>
    <lineage>
        <taxon>Eukaryota</taxon>
        <taxon>Metamonada</taxon>
        <taxon>Carpediemonas-like organisms</taxon>
        <taxon>Carpediemonas</taxon>
    </lineage>
</organism>
<keyword evidence="2" id="KW-1185">Reference proteome</keyword>
<comment type="caution">
    <text evidence="1">The sequence shown here is derived from an EMBL/GenBank/DDBJ whole genome shotgun (WGS) entry which is preliminary data.</text>
</comment>
<dbReference type="EMBL" id="JAHDYR010000033">
    <property type="protein sequence ID" value="KAG9392759.1"/>
    <property type="molecule type" value="Genomic_DNA"/>
</dbReference>
<protein>
    <submittedName>
        <fullName evidence="1">Uncharacterized protein</fullName>
    </submittedName>
</protein>
<accession>A0A8J6B4E1</accession>
<sequence>MTETELETKRAAVNENMADDHAVKAVSKRSRPMTKWNTTALSTCRSILMMGMLKAFFTFAFDVFDSNPTGLSIKKLGNAFNHIIVSFLQPCSETPDFLDELKLKPGVSMGRVVAKNVRDWAETMGVTVAISDGKPKVVHALCKSSSPSPFGANQRDQIRPVETQYSCAR</sequence>
<dbReference type="Proteomes" id="UP000717585">
    <property type="component" value="Unassembled WGS sequence"/>
</dbReference>
<name>A0A8J6B4E1_9EUKA</name>
<evidence type="ECO:0000313" key="1">
    <source>
        <dbReference type="EMBL" id="KAG9392759.1"/>
    </source>
</evidence>
<proteinExistence type="predicted"/>
<reference evidence="1" key="1">
    <citation type="submission" date="2021-05" db="EMBL/GenBank/DDBJ databases">
        <title>A free-living protist that lacks canonical eukaryotic 1 DNA replication and segregation systems.</title>
        <authorList>
            <person name="Salas-Leiva D.E."/>
            <person name="Tromer E.C."/>
            <person name="Curtis B.A."/>
            <person name="Jerlstrom-Hultqvist J."/>
            <person name="Kolisko M."/>
            <person name="Yi Z."/>
            <person name="Salas-Leiva J.S."/>
            <person name="Gallot-Lavallee L."/>
            <person name="Kops G.J.P.L."/>
            <person name="Archibald J.M."/>
            <person name="Simpson A.G.B."/>
            <person name="Roger A.J."/>
        </authorList>
    </citation>
    <scope>NUCLEOTIDE SEQUENCE</scope>
    <source>
        <strain evidence="1">BICM</strain>
    </source>
</reference>